<evidence type="ECO:0000256" key="1">
    <source>
        <dbReference type="SAM" id="Phobius"/>
    </source>
</evidence>
<protein>
    <submittedName>
        <fullName evidence="2">Uncharacterized protein</fullName>
    </submittedName>
</protein>
<sequence>MKPHIRLAYTLMLAGLGLIALERFGLAQLATPGQHLDPNLISALAIAPLALIGMGGLVYVFGRFTTRR</sequence>
<dbReference type="Proteomes" id="UP000281547">
    <property type="component" value="Unassembled WGS sequence"/>
</dbReference>
<dbReference type="EMBL" id="RZNJ01000001">
    <property type="protein sequence ID" value="RUT34982.1"/>
    <property type="molecule type" value="Genomic_DNA"/>
</dbReference>
<name>A0A433XLL9_9HYPH</name>
<evidence type="ECO:0000313" key="3">
    <source>
        <dbReference type="Proteomes" id="UP000281547"/>
    </source>
</evidence>
<keyword evidence="1" id="KW-1133">Transmembrane helix</keyword>
<keyword evidence="1" id="KW-0472">Membrane</keyword>
<organism evidence="2 3">
    <name type="scientific">Arsenicitalea aurantiaca</name>
    <dbReference type="NCBI Taxonomy" id="1783274"/>
    <lineage>
        <taxon>Bacteria</taxon>
        <taxon>Pseudomonadati</taxon>
        <taxon>Pseudomonadota</taxon>
        <taxon>Alphaproteobacteria</taxon>
        <taxon>Hyphomicrobiales</taxon>
        <taxon>Devosiaceae</taxon>
        <taxon>Arsenicitalea</taxon>
    </lineage>
</organism>
<accession>A0A433XLL9</accession>
<dbReference type="RefSeq" id="WP_127187102.1">
    <property type="nucleotide sequence ID" value="NZ_RZNJ01000001.1"/>
</dbReference>
<dbReference type="AlphaFoldDB" id="A0A433XLL9"/>
<evidence type="ECO:0000313" key="2">
    <source>
        <dbReference type="EMBL" id="RUT34982.1"/>
    </source>
</evidence>
<reference evidence="2 3" key="1">
    <citation type="journal article" date="2016" name="Int. J. Syst. Evol. Microbiol.">
        <title>Arsenicitalea aurantiaca gen. nov., sp. nov., a new member of the family Hyphomicrobiaceae, isolated from high-arsenic sediment.</title>
        <authorList>
            <person name="Mu Y."/>
            <person name="Zhou L."/>
            <person name="Zeng X.C."/>
            <person name="Liu L."/>
            <person name="Pan Y."/>
            <person name="Chen X."/>
            <person name="Wang J."/>
            <person name="Li S."/>
            <person name="Li W.J."/>
            <person name="Wang Y."/>
        </authorList>
    </citation>
    <scope>NUCLEOTIDE SEQUENCE [LARGE SCALE GENOMIC DNA]</scope>
    <source>
        <strain evidence="2 3">42-50</strain>
    </source>
</reference>
<comment type="caution">
    <text evidence="2">The sequence shown here is derived from an EMBL/GenBank/DDBJ whole genome shotgun (WGS) entry which is preliminary data.</text>
</comment>
<keyword evidence="3" id="KW-1185">Reference proteome</keyword>
<gene>
    <name evidence="2" type="ORF">EMQ25_03235</name>
</gene>
<keyword evidence="1" id="KW-0812">Transmembrane</keyword>
<feature type="transmembrane region" description="Helical" evidence="1">
    <location>
        <begin position="39"/>
        <end position="62"/>
    </location>
</feature>
<proteinExistence type="predicted"/>